<sequence length="150" mass="15113">MFAGRSVSVGLLAVLCCLAACASDAAPPPAAVAPGALPGYTPPAGAPDLCAGVAGSRHFLDIPVAMGRLASGVAVVDGRSHLAAARGELRGLVADMPVDEDPELRAAADRVLTALLAVLDPPLTEEARTAVLASMDDFVARLQSTCRFPA</sequence>
<keyword evidence="1" id="KW-0732">Signal</keyword>
<accession>A0ABT9IGT6</accession>
<proteinExistence type="predicted"/>
<name>A0ABT9IGT6_9ACTN</name>
<evidence type="ECO:0000256" key="1">
    <source>
        <dbReference type="SAM" id="SignalP"/>
    </source>
</evidence>
<organism evidence="2 3">
    <name type="scientific">Blastococcus carthaginiensis</name>
    <dbReference type="NCBI Taxonomy" id="3050034"/>
    <lineage>
        <taxon>Bacteria</taxon>
        <taxon>Bacillati</taxon>
        <taxon>Actinomycetota</taxon>
        <taxon>Actinomycetes</taxon>
        <taxon>Geodermatophilales</taxon>
        <taxon>Geodermatophilaceae</taxon>
        <taxon>Blastococcus</taxon>
    </lineage>
</organism>
<feature type="signal peptide" evidence="1">
    <location>
        <begin position="1"/>
        <end position="22"/>
    </location>
</feature>
<evidence type="ECO:0000313" key="2">
    <source>
        <dbReference type="EMBL" id="MDP5184805.1"/>
    </source>
</evidence>
<comment type="caution">
    <text evidence="2">The sequence shown here is derived from an EMBL/GenBank/DDBJ whole genome shotgun (WGS) entry which is preliminary data.</text>
</comment>
<gene>
    <name evidence="2" type="ORF">QOZ88_19400</name>
</gene>
<dbReference type="EMBL" id="JASNFN010000031">
    <property type="protein sequence ID" value="MDP5184805.1"/>
    <property type="molecule type" value="Genomic_DNA"/>
</dbReference>
<evidence type="ECO:0000313" key="3">
    <source>
        <dbReference type="Proteomes" id="UP001233673"/>
    </source>
</evidence>
<dbReference type="Proteomes" id="UP001233673">
    <property type="component" value="Unassembled WGS sequence"/>
</dbReference>
<keyword evidence="3" id="KW-1185">Reference proteome</keyword>
<feature type="chain" id="PRO_5045605825" evidence="1">
    <location>
        <begin position="23"/>
        <end position="150"/>
    </location>
</feature>
<dbReference type="RefSeq" id="WP_306001350.1">
    <property type="nucleotide sequence ID" value="NZ_JASNFN010000031.1"/>
</dbReference>
<reference evidence="3" key="1">
    <citation type="submission" date="2023-05" db="EMBL/GenBank/DDBJ databases">
        <title>Draft genome of Pseudofrankia sp. BMG5.37.</title>
        <authorList>
            <person name="Gtari M."/>
            <person name="Ghodhbane F."/>
            <person name="Sbissi I."/>
        </authorList>
    </citation>
    <scope>NUCLEOTIDE SEQUENCE [LARGE SCALE GENOMIC DNA]</scope>
    <source>
        <strain evidence="3">BMG 814</strain>
    </source>
</reference>
<protein>
    <submittedName>
        <fullName evidence="2">Uncharacterized protein</fullName>
    </submittedName>
</protein>